<dbReference type="InterPro" id="IPR038740">
    <property type="entry name" value="BioF2-like_GNAT_dom"/>
</dbReference>
<dbReference type="InterPro" id="IPR016181">
    <property type="entry name" value="Acyl_CoA_acyltransferase"/>
</dbReference>
<dbReference type="PANTHER" id="PTHR36174:SF1">
    <property type="entry name" value="LIPID II:GLYCINE GLYCYLTRANSFERASE"/>
    <property type="match status" value="1"/>
</dbReference>
<dbReference type="SUPFAM" id="SSF55729">
    <property type="entry name" value="Acyl-CoA N-acyltransferases (Nat)"/>
    <property type="match status" value="1"/>
</dbReference>
<evidence type="ECO:0000313" key="2">
    <source>
        <dbReference type="EMBL" id="HED09453.1"/>
    </source>
</evidence>
<dbReference type="InterPro" id="IPR050644">
    <property type="entry name" value="PG_Glycine_Bridge_Synth"/>
</dbReference>
<dbReference type="PANTHER" id="PTHR36174">
    <property type="entry name" value="LIPID II:GLYCINE GLYCYLTRANSFERASE"/>
    <property type="match status" value="1"/>
</dbReference>
<dbReference type="Proteomes" id="UP000886005">
    <property type="component" value="Unassembled WGS sequence"/>
</dbReference>
<gene>
    <name evidence="2" type="ORF">ENJ10_02090</name>
</gene>
<comment type="caution">
    <text evidence="2">The sequence shown here is derived from an EMBL/GenBank/DDBJ whole genome shotgun (WGS) entry which is preliminary data.</text>
</comment>
<dbReference type="EMBL" id="DRLD01000059">
    <property type="protein sequence ID" value="HED09453.1"/>
    <property type="molecule type" value="Genomic_DNA"/>
</dbReference>
<evidence type="ECO:0000259" key="1">
    <source>
        <dbReference type="Pfam" id="PF13480"/>
    </source>
</evidence>
<sequence length="313" mass="36187">MQDNIKRESYIRFCRENTPPAFFHAEWLDAVCGKGHWDAALVLSGAETRAVMPYLLRKQGPFTVLGMPPLTPYLGPWLLYPEEQKSSSRFSLETRLYEELISQLPGAHKINMQLYHTMRNGLPFYWAGYNLQQRYTFLIKPDTQEALWEKLDGSIRRQIRKAEKQIDISAAGNVEDFFKLNRATFQRKQKAVPYNIDLVRRIDKASGQSFECSILLGRKEDKAVSGIFLVEDQHEVYYLMGGTLPRYLQTGVASLLMWRSILYAAEKKKTFNFEGSMYPSIANFFKSFGGDLTAYLKVQKVNSPFLKFIRTIK</sequence>
<dbReference type="Gene3D" id="3.40.630.30">
    <property type="match status" value="1"/>
</dbReference>
<proteinExistence type="predicted"/>
<name>A0A7V1LK68_CALAY</name>
<dbReference type="AlphaFoldDB" id="A0A7V1LK68"/>
<reference evidence="2" key="1">
    <citation type="journal article" date="2020" name="mSystems">
        <title>Genome- and Community-Level Interaction Insights into Carbon Utilization and Element Cycling Functions of Hydrothermarchaeota in Hydrothermal Sediment.</title>
        <authorList>
            <person name="Zhou Z."/>
            <person name="Liu Y."/>
            <person name="Xu W."/>
            <person name="Pan J."/>
            <person name="Luo Z.H."/>
            <person name="Li M."/>
        </authorList>
    </citation>
    <scope>NUCLEOTIDE SEQUENCE [LARGE SCALE GENOMIC DNA]</scope>
    <source>
        <strain evidence="2">HyVt-456</strain>
    </source>
</reference>
<feature type="domain" description="BioF2-like acetyltransferase" evidence="1">
    <location>
        <begin position="154"/>
        <end position="267"/>
    </location>
</feature>
<dbReference type="Pfam" id="PF13480">
    <property type="entry name" value="Acetyltransf_6"/>
    <property type="match status" value="1"/>
</dbReference>
<protein>
    <submittedName>
        <fullName evidence="2">GNAT family N-acetyltransferase</fullName>
    </submittedName>
</protein>
<organism evidence="2">
    <name type="scientific">Caldithrix abyssi</name>
    <dbReference type="NCBI Taxonomy" id="187145"/>
    <lineage>
        <taxon>Bacteria</taxon>
        <taxon>Pseudomonadati</taxon>
        <taxon>Calditrichota</taxon>
        <taxon>Calditrichia</taxon>
        <taxon>Calditrichales</taxon>
        <taxon>Calditrichaceae</taxon>
        <taxon>Caldithrix</taxon>
    </lineage>
</organism>
<accession>A0A7V1LK68</accession>